<dbReference type="EMBL" id="SLXK01000002">
    <property type="protein sequence ID" value="TCP31567.1"/>
    <property type="molecule type" value="Genomic_DNA"/>
</dbReference>
<dbReference type="Proteomes" id="UP000295416">
    <property type="component" value="Unassembled WGS sequence"/>
</dbReference>
<protein>
    <submittedName>
        <fullName evidence="2">Uncharacterized protein</fullName>
    </submittedName>
</protein>
<feature type="compositionally biased region" description="Polar residues" evidence="1">
    <location>
        <begin position="1"/>
        <end position="10"/>
    </location>
</feature>
<proteinExistence type="predicted"/>
<evidence type="ECO:0000256" key="1">
    <source>
        <dbReference type="SAM" id="MobiDB-lite"/>
    </source>
</evidence>
<gene>
    <name evidence="2" type="ORF">EV207_10256</name>
</gene>
<sequence length="43" mass="4883">MDPQTQPKPKTLNRSHFLRNSSYPDHKPKAKSMIAKNSSIQSS</sequence>
<organism evidence="2 3">
    <name type="scientific">Scopulibacillus darangshiensis</name>
    <dbReference type="NCBI Taxonomy" id="442528"/>
    <lineage>
        <taxon>Bacteria</taxon>
        <taxon>Bacillati</taxon>
        <taxon>Bacillota</taxon>
        <taxon>Bacilli</taxon>
        <taxon>Bacillales</taxon>
        <taxon>Sporolactobacillaceae</taxon>
        <taxon>Scopulibacillus</taxon>
    </lineage>
</organism>
<evidence type="ECO:0000313" key="3">
    <source>
        <dbReference type="Proteomes" id="UP000295416"/>
    </source>
</evidence>
<comment type="caution">
    <text evidence="2">The sequence shown here is derived from an EMBL/GenBank/DDBJ whole genome shotgun (WGS) entry which is preliminary data.</text>
</comment>
<keyword evidence="3" id="KW-1185">Reference proteome</keyword>
<feature type="region of interest" description="Disordered" evidence="1">
    <location>
        <begin position="1"/>
        <end position="43"/>
    </location>
</feature>
<name>A0A4R2P9H8_9BACL</name>
<reference evidence="2 3" key="1">
    <citation type="submission" date="2019-03" db="EMBL/GenBank/DDBJ databases">
        <title>Genomic Encyclopedia of Type Strains, Phase IV (KMG-IV): sequencing the most valuable type-strain genomes for metagenomic binning, comparative biology and taxonomic classification.</title>
        <authorList>
            <person name="Goeker M."/>
        </authorList>
    </citation>
    <scope>NUCLEOTIDE SEQUENCE [LARGE SCALE GENOMIC DNA]</scope>
    <source>
        <strain evidence="2 3">DSM 19377</strain>
    </source>
</reference>
<accession>A0A4R2P9H8</accession>
<dbReference type="AlphaFoldDB" id="A0A4R2P9H8"/>
<evidence type="ECO:0000313" key="2">
    <source>
        <dbReference type="EMBL" id="TCP31567.1"/>
    </source>
</evidence>